<dbReference type="GO" id="GO:0005886">
    <property type="term" value="C:plasma membrane"/>
    <property type="evidence" value="ECO:0007669"/>
    <property type="project" value="UniProtKB-SubCell"/>
</dbReference>
<sequence>MLHALATALAGLGIFFAGMYQLKDALKKLTGRRFKQLIAAWIHRPVAAVALGVAAGGVMQSTTAVTFVLASMIATGLLTVGGALPIVAGANVGSTMLILLANLDIQLFVLALLGLTGISFVVERLSRFRTILTAVFSVSLVFFGLKMLQSGIVPLTREPWFGDLLALAGASYFLPLVIATCLTVLSQSTSSIVLLTIALTAGGGLTFEQAMMAIYGCNIGGSFQTLLLSSNLRGRPQQLAMFQVSFNFVAASLMVPLFFIEQYAGIGLVERLIRSLSASTQLQLAYLQVIFNLVGAGLMLVLIPWFHPILAKRFPTLADEDDGRPIYIHDQALEEPDSALDLAGLEQQRLATYLIKRLEIVRERPKNAAALINRQSQNFTMLATEVHEFLRRLGEAPFDVGGYDRLDRAINRQRLLDGLNETLVDLAATAGQVAGSKASQALLGTIVEALDAVLLTMLDALQDMKGEDRAVFLAITRNRGNVMQRIRQSYLASDGNLTVAQKGTVLILTNLSERAFWLLGQLAEQEQAVDV</sequence>
<comment type="caution">
    <text evidence="7">The sequence shown here is derived from an EMBL/GenBank/DDBJ whole genome shotgun (WGS) entry which is preliminary data.</text>
</comment>
<dbReference type="AlphaFoldDB" id="A0A8J6PY16"/>
<comment type="subcellular location">
    <subcellularLocation>
        <location evidence="1">Cell membrane</location>
        <topology evidence="1">Multi-pass membrane protein</topology>
    </subcellularLocation>
</comment>
<feature type="transmembrane region" description="Helical" evidence="6">
    <location>
        <begin position="192"/>
        <end position="207"/>
    </location>
</feature>
<keyword evidence="8" id="KW-1185">Reference proteome</keyword>
<accession>A0A8J6PY16</accession>
<dbReference type="Pfam" id="PF02690">
    <property type="entry name" value="Na_Pi_cotrans"/>
    <property type="match status" value="2"/>
</dbReference>
<dbReference type="EMBL" id="JACVVX010000018">
    <property type="protein sequence ID" value="MBD0417556.1"/>
    <property type="molecule type" value="Genomic_DNA"/>
</dbReference>
<evidence type="ECO:0000256" key="2">
    <source>
        <dbReference type="ARBA" id="ARBA00022475"/>
    </source>
</evidence>
<organism evidence="7 8">
    <name type="scientific">Oryzicola mucosus</name>
    <dbReference type="NCBI Taxonomy" id="2767425"/>
    <lineage>
        <taxon>Bacteria</taxon>
        <taxon>Pseudomonadati</taxon>
        <taxon>Pseudomonadota</taxon>
        <taxon>Alphaproteobacteria</taxon>
        <taxon>Hyphomicrobiales</taxon>
        <taxon>Phyllobacteriaceae</taxon>
        <taxon>Oryzicola</taxon>
    </lineage>
</organism>
<feature type="transmembrane region" description="Helical" evidence="6">
    <location>
        <begin position="244"/>
        <end position="264"/>
    </location>
</feature>
<proteinExistence type="predicted"/>
<dbReference type="GO" id="GO:0044341">
    <property type="term" value="P:sodium-dependent phosphate transport"/>
    <property type="evidence" value="ECO:0007669"/>
    <property type="project" value="InterPro"/>
</dbReference>
<dbReference type="PANTHER" id="PTHR10010:SF46">
    <property type="entry name" value="SODIUM-DEPENDENT PHOSPHATE TRANSPORT PROTEIN 2B"/>
    <property type="match status" value="1"/>
</dbReference>
<evidence type="ECO:0000256" key="5">
    <source>
        <dbReference type="ARBA" id="ARBA00023136"/>
    </source>
</evidence>
<feature type="transmembrane region" description="Helical" evidence="6">
    <location>
        <begin position="96"/>
        <end position="121"/>
    </location>
</feature>
<keyword evidence="3 6" id="KW-0812">Transmembrane</keyword>
<dbReference type="RefSeq" id="WP_188166995.1">
    <property type="nucleotide sequence ID" value="NZ_JACVVX010000018.1"/>
</dbReference>
<dbReference type="InterPro" id="IPR003841">
    <property type="entry name" value="Na/Pi_transpt"/>
</dbReference>
<dbReference type="PANTHER" id="PTHR10010">
    <property type="entry name" value="SOLUTE CARRIER FAMILY 34 SODIUM PHOSPHATE , MEMBER 2-RELATED"/>
    <property type="match status" value="1"/>
</dbReference>
<name>A0A8J6PY16_9HYPH</name>
<feature type="transmembrane region" description="Helical" evidence="6">
    <location>
        <begin position="66"/>
        <end position="90"/>
    </location>
</feature>
<feature type="transmembrane region" description="Helical" evidence="6">
    <location>
        <begin position="165"/>
        <end position="185"/>
    </location>
</feature>
<evidence type="ECO:0000256" key="6">
    <source>
        <dbReference type="SAM" id="Phobius"/>
    </source>
</evidence>
<evidence type="ECO:0000313" key="8">
    <source>
        <dbReference type="Proteomes" id="UP000643405"/>
    </source>
</evidence>
<evidence type="ECO:0000256" key="3">
    <source>
        <dbReference type="ARBA" id="ARBA00022692"/>
    </source>
</evidence>
<protein>
    <submittedName>
        <fullName evidence="7">Na/Pi cotransporter family protein</fullName>
    </submittedName>
</protein>
<keyword evidence="4 6" id="KW-1133">Transmembrane helix</keyword>
<feature type="transmembrane region" description="Helical" evidence="6">
    <location>
        <begin position="41"/>
        <end position="59"/>
    </location>
</feature>
<feature type="transmembrane region" description="Helical" evidence="6">
    <location>
        <begin position="284"/>
        <end position="306"/>
    </location>
</feature>
<keyword evidence="5 6" id="KW-0472">Membrane</keyword>
<evidence type="ECO:0000256" key="4">
    <source>
        <dbReference type="ARBA" id="ARBA00022989"/>
    </source>
</evidence>
<feature type="transmembrane region" description="Helical" evidence="6">
    <location>
        <begin position="128"/>
        <end position="145"/>
    </location>
</feature>
<dbReference type="Proteomes" id="UP000643405">
    <property type="component" value="Unassembled WGS sequence"/>
</dbReference>
<dbReference type="NCBIfam" id="NF037997">
    <property type="entry name" value="Na_Pi_symport"/>
    <property type="match status" value="1"/>
</dbReference>
<dbReference type="GO" id="GO:0005436">
    <property type="term" value="F:sodium:phosphate symporter activity"/>
    <property type="evidence" value="ECO:0007669"/>
    <property type="project" value="InterPro"/>
</dbReference>
<evidence type="ECO:0000256" key="1">
    <source>
        <dbReference type="ARBA" id="ARBA00004651"/>
    </source>
</evidence>
<keyword evidence="2" id="KW-1003">Cell membrane</keyword>
<gene>
    <name evidence="7" type="ORF">ICI42_23260</name>
</gene>
<reference evidence="7" key="1">
    <citation type="submission" date="2020-09" db="EMBL/GenBank/DDBJ databases">
        <title>Genome seq and assembly of Tianweitania sp.</title>
        <authorList>
            <person name="Chhetri G."/>
        </authorList>
    </citation>
    <scope>NUCLEOTIDE SEQUENCE</scope>
    <source>
        <strain evidence="7">Rool2</strain>
    </source>
</reference>
<evidence type="ECO:0000313" key="7">
    <source>
        <dbReference type="EMBL" id="MBD0417556.1"/>
    </source>
</evidence>